<gene>
    <name evidence="1" type="ORF">H4683_003350</name>
</gene>
<keyword evidence="2" id="KW-1185">Reference proteome</keyword>
<evidence type="ECO:0000313" key="1">
    <source>
        <dbReference type="EMBL" id="MBE1556227.1"/>
    </source>
</evidence>
<organism evidence="1 2">
    <name type="scientific">Sporosarcina limicola</name>
    <dbReference type="NCBI Taxonomy" id="34101"/>
    <lineage>
        <taxon>Bacteria</taxon>
        <taxon>Bacillati</taxon>
        <taxon>Bacillota</taxon>
        <taxon>Bacilli</taxon>
        <taxon>Bacillales</taxon>
        <taxon>Caryophanaceae</taxon>
        <taxon>Sporosarcina</taxon>
    </lineage>
</organism>
<evidence type="ECO:0000313" key="2">
    <source>
        <dbReference type="Proteomes" id="UP000658225"/>
    </source>
</evidence>
<reference evidence="1" key="1">
    <citation type="submission" date="2020-10" db="EMBL/GenBank/DDBJ databases">
        <title>Genomic Encyclopedia of Type Strains, Phase IV (KMG-IV): sequencing the most valuable type-strain genomes for metagenomic binning, comparative biology and taxonomic classification.</title>
        <authorList>
            <person name="Goeker M."/>
        </authorList>
    </citation>
    <scope>NUCLEOTIDE SEQUENCE</scope>
    <source>
        <strain evidence="1">DSM 13886</strain>
    </source>
</reference>
<comment type="caution">
    <text evidence="1">The sequence shown here is derived from an EMBL/GenBank/DDBJ whole genome shotgun (WGS) entry which is preliminary data.</text>
</comment>
<dbReference type="EMBL" id="JADBEL010000023">
    <property type="protein sequence ID" value="MBE1556227.1"/>
    <property type="molecule type" value="Genomic_DNA"/>
</dbReference>
<protein>
    <submittedName>
        <fullName evidence="1">Uncharacterized protein</fullName>
    </submittedName>
</protein>
<name>A0A927MNQ1_9BACL</name>
<proteinExistence type="predicted"/>
<dbReference type="Proteomes" id="UP000658225">
    <property type="component" value="Unassembled WGS sequence"/>
</dbReference>
<sequence length="35" mass="4127">MILMDWVTVTIERVPVTEQSGRIISIYSSKLQLYR</sequence>
<dbReference type="AlphaFoldDB" id="A0A927MNQ1"/>
<accession>A0A927MNQ1</accession>